<dbReference type="PANTHER" id="PTHR33745:SF3">
    <property type="entry name" value="RSBT CO-ANTAGONIST PROTEIN RSBRC"/>
    <property type="match status" value="1"/>
</dbReference>
<accession>A0A7G9Y835</accession>
<dbReference type="Gene3D" id="3.30.450.20">
    <property type="entry name" value="PAS domain"/>
    <property type="match status" value="1"/>
</dbReference>
<evidence type="ECO:0000256" key="2">
    <source>
        <dbReference type="SAM" id="MobiDB-lite"/>
    </source>
</evidence>
<dbReference type="EMBL" id="MT630918">
    <property type="protein sequence ID" value="QNO44146.1"/>
    <property type="molecule type" value="Genomic_DNA"/>
</dbReference>
<reference evidence="7" key="1">
    <citation type="submission" date="2020-06" db="EMBL/GenBank/DDBJ databases">
        <title>Unique genomic features of the anaerobic methanotrophic archaea.</title>
        <authorList>
            <person name="Chadwick G.L."/>
            <person name="Skennerton C.T."/>
            <person name="Laso-Perez R."/>
            <person name="Leu A.O."/>
            <person name="Speth D.R."/>
            <person name="Yu H."/>
            <person name="Morgan-Lang C."/>
            <person name="Hatzenpichler R."/>
            <person name="Goudeau D."/>
            <person name="Malmstrom R."/>
            <person name="Brazelton W.J."/>
            <person name="Woyke T."/>
            <person name="Hallam S.J."/>
            <person name="Tyson G.W."/>
            <person name="Wegener G."/>
            <person name="Boetius A."/>
            <person name="Orphan V."/>
        </authorList>
    </citation>
    <scope>NUCLEOTIDE SEQUENCE</scope>
</reference>
<evidence type="ECO:0000313" key="6">
    <source>
        <dbReference type="EMBL" id="QNO44146.1"/>
    </source>
</evidence>
<dbReference type="EMBL" id="MT630927">
    <property type="protein sequence ID" value="QNO44169.1"/>
    <property type="molecule type" value="Genomic_DNA"/>
</dbReference>
<feature type="domain" description="PAC" evidence="4">
    <location>
        <begin position="86"/>
        <end position="138"/>
    </location>
</feature>
<name>A0A7G9Y835_9EURY</name>
<dbReference type="InterPro" id="IPR000014">
    <property type="entry name" value="PAS"/>
</dbReference>
<dbReference type="SMART" id="SM00091">
    <property type="entry name" value="PAS"/>
    <property type="match status" value="1"/>
</dbReference>
<dbReference type="NCBIfam" id="TIGR00229">
    <property type="entry name" value="sensory_box"/>
    <property type="match status" value="1"/>
</dbReference>
<dbReference type="Gene3D" id="3.30.750.24">
    <property type="entry name" value="STAS domain"/>
    <property type="match status" value="1"/>
</dbReference>
<dbReference type="PANTHER" id="PTHR33745">
    <property type="entry name" value="RSBT ANTAGONIST PROTEIN RSBS-RELATED"/>
    <property type="match status" value="1"/>
</dbReference>
<evidence type="ECO:0000313" key="7">
    <source>
        <dbReference type="EMBL" id="QNO44169.1"/>
    </source>
</evidence>
<evidence type="ECO:0000259" key="3">
    <source>
        <dbReference type="PROSITE" id="PS50112"/>
    </source>
</evidence>
<evidence type="ECO:0000259" key="5">
    <source>
        <dbReference type="PROSITE" id="PS50801"/>
    </source>
</evidence>
<dbReference type="EMBL" id="MT631027">
    <property type="protein sequence ID" value="QNO44857.1"/>
    <property type="molecule type" value="Genomic_DNA"/>
</dbReference>
<dbReference type="SUPFAM" id="SSF52091">
    <property type="entry name" value="SpoIIaa-like"/>
    <property type="match status" value="1"/>
</dbReference>
<dbReference type="SUPFAM" id="SSF55785">
    <property type="entry name" value="PYP-like sensor domain (PAS domain)"/>
    <property type="match status" value="1"/>
</dbReference>
<sequence>MEDMQKSAEDERRELQHNSHGLIDASPDIMVTFDKEGIITDANQPTVEVTGVPREKLIGSSFKQYFTDPDRAERGAAMAFKEENVRDYELELIDREGSRILVSWNASVYRDRSGNIAGVYAIARDISRMKSITEQLHSQQQVIFELSTPVLKLWDEIVLLPLVGVIDTQRSTLLMESLLNSIVKLEARVAILDIAGIPVIDTKVAQHLLKTVTAAKMLGAEVIITGISAEIAQTLTKLEINTENVRTCGTLRAGIAEAFITIGLQIESKK</sequence>
<dbReference type="EMBL" id="MT631202">
    <property type="protein sequence ID" value="QNO46574.1"/>
    <property type="molecule type" value="Genomic_DNA"/>
</dbReference>
<evidence type="ECO:0000313" key="9">
    <source>
        <dbReference type="EMBL" id="QNO46574.1"/>
    </source>
</evidence>
<dbReference type="AlphaFoldDB" id="A0A7G9Y835"/>
<feature type="region of interest" description="Disordered" evidence="2">
    <location>
        <begin position="1"/>
        <end position="21"/>
    </location>
</feature>
<dbReference type="CDD" id="cd00130">
    <property type="entry name" value="PAS"/>
    <property type="match status" value="1"/>
</dbReference>
<dbReference type="GO" id="GO:0006355">
    <property type="term" value="P:regulation of DNA-templated transcription"/>
    <property type="evidence" value="ECO:0007669"/>
    <property type="project" value="InterPro"/>
</dbReference>
<keyword evidence="1" id="KW-0597">Phosphoprotein</keyword>
<gene>
    <name evidence="6" type="ORF">BNEMNGLB_00001</name>
    <name evidence="8" type="ORF">FNLBKCNM_00001</name>
    <name evidence="9" type="ORF">NKHCAGDB_00007</name>
    <name evidence="7" type="ORF">NLDJDEJO_00001</name>
</gene>
<dbReference type="Pfam" id="PF00989">
    <property type="entry name" value="PAS"/>
    <property type="match status" value="1"/>
</dbReference>
<dbReference type="PROSITE" id="PS50113">
    <property type="entry name" value="PAC"/>
    <property type="match status" value="1"/>
</dbReference>
<organism evidence="7">
    <name type="scientific">Candidatus Methanogaster sp. ANME-2c ERB4</name>
    <dbReference type="NCBI Taxonomy" id="2759911"/>
    <lineage>
        <taxon>Archaea</taxon>
        <taxon>Methanobacteriati</taxon>
        <taxon>Methanobacteriota</taxon>
        <taxon>Stenosarchaea group</taxon>
        <taxon>Methanomicrobia</taxon>
        <taxon>Methanosarcinales</taxon>
        <taxon>ANME-2 cluster</taxon>
        <taxon>Candidatus Methanogasteraceae</taxon>
        <taxon>Candidatus Methanogaster</taxon>
    </lineage>
</organism>
<evidence type="ECO:0000313" key="8">
    <source>
        <dbReference type="EMBL" id="QNO44857.1"/>
    </source>
</evidence>
<dbReference type="Pfam" id="PF01740">
    <property type="entry name" value="STAS"/>
    <property type="match status" value="1"/>
</dbReference>
<dbReference type="CDD" id="cd07041">
    <property type="entry name" value="STAS_RsbR_RsbS_like"/>
    <property type="match status" value="1"/>
</dbReference>
<evidence type="ECO:0008006" key="10">
    <source>
        <dbReference type="Google" id="ProtNLM"/>
    </source>
</evidence>
<dbReference type="InterPro" id="IPR035965">
    <property type="entry name" value="PAS-like_dom_sf"/>
</dbReference>
<dbReference type="InterPro" id="IPR036513">
    <property type="entry name" value="STAS_dom_sf"/>
</dbReference>
<dbReference type="InterPro" id="IPR013767">
    <property type="entry name" value="PAS_fold"/>
</dbReference>
<dbReference type="InterPro" id="IPR000700">
    <property type="entry name" value="PAS-assoc_C"/>
</dbReference>
<feature type="domain" description="PAS" evidence="3">
    <location>
        <begin position="22"/>
        <end position="70"/>
    </location>
</feature>
<feature type="domain" description="STAS" evidence="5">
    <location>
        <begin position="147"/>
        <end position="262"/>
    </location>
</feature>
<dbReference type="InterPro" id="IPR051932">
    <property type="entry name" value="Bact_StressResp_Reg"/>
</dbReference>
<dbReference type="InterPro" id="IPR002645">
    <property type="entry name" value="STAS_dom"/>
</dbReference>
<proteinExistence type="predicted"/>
<protein>
    <recommendedName>
        <fullName evidence="10">STAS domain-containing protein</fullName>
    </recommendedName>
</protein>
<dbReference type="PROSITE" id="PS50112">
    <property type="entry name" value="PAS"/>
    <property type="match status" value="1"/>
</dbReference>
<evidence type="ECO:0000259" key="4">
    <source>
        <dbReference type="PROSITE" id="PS50113"/>
    </source>
</evidence>
<dbReference type="PROSITE" id="PS50801">
    <property type="entry name" value="STAS"/>
    <property type="match status" value="1"/>
</dbReference>
<feature type="compositionally biased region" description="Basic and acidic residues" evidence="2">
    <location>
        <begin position="1"/>
        <end position="17"/>
    </location>
</feature>
<evidence type="ECO:0000256" key="1">
    <source>
        <dbReference type="ARBA" id="ARBA00022553"/>
    </source>
</evidence>